<proteinExistence type="inferred from homology"/>
<dbReference type="InterPro" id="IPR036291">
    <property type="entry name" value="NAD(P)-bd_dom_sf"/>
</dbReference>
<dbReference type="Pfam" id="PF01370">
    <property type="entry name" value="Epimerase"/>
    <property type="match status" value="1"/>
</dbReference>
<dbReference type="Pfam" id="PF08338">
    <property type="entry name" value="DUF1731"/>
    <property type="match status" value="1"/>
</dbReference>
<dbReference type="SUPFAM" id="SSF51735">
    <property type="entry name" value="NAD(P)-binding Rossmann-fold domains"/>
    <property type="match status" value="1"/>
</dbReference>
<dbReference type="InterPro" id="IPR013549">
    <property type="entry name" value="DUF1731"/>
</dbReference>
<reference evidence="4" key="1">
    <citation type="submission" date="2022-01" db="EMBL/GenBank/DDBJ databases">
        <authorList>
            <person name="Jo J.-H."/>
            <person name="Im W.-T."/>
        </authorList>
    </citation>
    <scope>NUCLEOTIDE SEQUENCE</scope>
    <source>
        <strain evidence="4">NA20</strain>
    </source>
</reference>
<name>A0ABS9KVT3_9BACT</name>
<evidence type="ECO:0000313" key="4">
    <source>
        <dbReference type="EMBL" id="MCG2616462.1"/>
    </source>
</evidence>
<dbReference type="NCBIfam" id="TIGR01777">
    <property type="entry name" value="yfcH"/>
    <property type="match status" value="1"/>
</dbReference>
<comment type="caution">
    <text evidence="4">The sequence shown here is derived from an EMBL/GenBank/DDBJ whole genome shotgun (WGS) entry which is preliminary data.</text>
</comment>
<feature type="domain" description="NAD-dependent epimerase/dehydratase" evidence="2">
    <location>
        <begin position="6"/>
        <end position="233"/>
    </location>
</feature>
<keyword evidence="5" id="KW-1185">Reference proteome</keyword>
<comment type="similarity">
    <text evidence="1">Belongs to the NAD(P)-dependent epimerase/dehydratase family. SDR39U1 subfamily.</text>
</comment>
<evidence type="ECO:0000313" key="5">
    <source>
        <dbReference type="Proteomes" id="UP001165367"/>
    </source>
</evidence>
<dbReference type="PANTHER" id="PTHR11092:SF0">
    <property type="entry name" value="EPIMERASE FAMILY PROTEIN SDR39U1"/>
    <property type="match status" value="1"/>
</dbReference>
<dbReference type="EMBL" id="JAKLTR010000013">
    <property type="protein sequence ID" value="MCG2616462.1"/>
    <property type="molecule type" value="Genomic_DNA"/>
</dbReference>
<evidence type="ECO:0000259" key="2">
    <source>
        <dbReference type="Pfam" id="PF01370"/>
    </source>
</evidence>
<dbReference type="Gene3D" id="3.40.50.720">
    <property type="entry name" value="NAD(P)-binding Rossmann-like Domain"/>
    <property type="match status" value="1"/>
</dbReference>
<evidence type="ECO:0000256" key="1">
    <source>
        <dbReference type="ARBA" id="ARBA00009353"/>
    </source>
</evidence>
<dbReference type="Proteomes" id="UP001165367">
    <property type="component" value="Unassembled WGS sequence"/>
</dbReference>
<gene>
    <name evidence="4" type="ORF">LZZ85_19335</name>
</gene>
<protein>
    <submittedName>
        <fullName evidence="4">TIGR01777 family oxidoreductase</fullName>
    </submittedName>
</protein>
<dbReference type="InterPro" id="IPR010099">
    <property type="entry name" value="SDR39U1"/>
</dbReference>
<feature type="domain" description="DUF1731" evidence="3">
    <location>
        <begin position="268"/>
        <end position="314"/>
    </location>
</feature>
<organism evidence="4 5">
    <name type="scientific">Terrimonas ginsenosidimutans</name>
    <dbReference type="NCBI Taxonomy" id="2908004"/>
    <lineage>
        <taxon>Bacteria</taxon>
        <taxon>Pseudomonadati</taxon>
        <taxon>Bacteroidota</taxon>
        <taxon>Chitinophagia</taxon>
        <taxon>Chitinophagales</taxon>
        <taxon>Chitinophagaceae</taxon>
        <taxon>Terrimonas</taxon>
    </lineage>
</organism>
<evidence type="ECO:0000259" key="3">
    <source>
        <dbReference type="Pfam" id="PF08338"/>
    </source>
</evidence>
<dbReference type="InterPro" id="IPR001509">
    <property type="entry name" value="Epimerase_deHydtase"/>
</dbReference>
<accession>A0ABS9KVT3</accession>
<dbReference type="PANTHER" id="PTHR11092">
    <property type="entry name" value="SUGAR NUCLEOTIDE EPIMERASE RELATED"/>
    <property type="match status" value="1"/>
</dbReference>
<sequence>MRCKKIVIAGGSGFIGEELIRYFGTDNEICILTRKIPDAANNKNRYFSLKKHETVRTRWVKWDGRSVGEWANELEGADLLINMAGKTVNCRYTEKNKAEILSSRIDPVNALGKAISSCKNPPSCWINASSATIYRDARDRAQDEFNGEIKNDFSVRVCKQWEKTLYDQHTPHTRKISLRMAVTLGAGGVMIPYFNLLKFGLGGRQGDGGQMYSWIHIHDTCRMIEWIFGNPALEGNYNCSSPFPVTNNEFMQTLRKVTGHKNGLPAYEWMLKIGAALIGTETELVLKSRWVVPTRILETGFVFCYPFLEEAITEVVSKVPRGQYSLFP</sequence>
<dbReference type="RefSeq" id="WP_237874998.1">
    <property type="nucleotide sequence ID" value="NZ_JAKLTR010000013.1"/>
</dbReference>